<evidence type="ECO:0000313" key="5">
    <source>
        <dbReference type="Proteomes" id="UP000027466"/>
    </source>
</evidence>
<feature type="coiled-coil region" evidence="1">
    <location>
        <begin position="104"/>
        <end position="131"/>
    </location>
</feature>
<keyword evidence="5" id="KW-1185">Reference proteome</keyword>
<dbReference type="RefSeq" id="WP_035940309.1">
    <property type="nucleotide sequence ID" value="NZ_CADFFX010000032.1"/>
</dbReference>
<name>A0A069PGG0_9BURK</name>
<comment type="caution">
    <text evidence="4">The sequence shown here is derived from an EMBL/GenBank/DDBJ whole genome shotgun (WGS) entry which is preliminary data.</text>
</comment>
<dbReference type="Pfam" id="PF25917">
    <property type="entry name" value="BSH_RND"/>
    <property type="match status" value="1"/>
</dbReference>
<proteinExistence type="predicted"/>
<dbReference type="EMBL" id="JFHC01000052">
    <property type="protein sequence ID" value="KDR39778.1"/>
    <property type="molecule type" value="Genomic_DNA"/>
</dbReference>
<sequence length="380" mass="41478">MLELIVCTYALVVWLVFIKLKLLPWNIKSQVGVVAFGAFALAVLVFTINVTAPSTGDVRVTNYVVEIVPRVTGRVIEVPVEGNRLIKKGDVLLRIDPEPFELQVRQLEAQLVGGKANAQELERDLQLAQNNTAAAQAPLQLARTRLQQSIELATKGAGTQYDVESFRAEVKRHEAAVLAAKQAEEKVRLQIGATYGGDNSAVAAIKAQLDTARWNLAQTVIRAPADGYAINLQVRPGSYAAALPLRPVMSFVETKQQVIAFFDQNQLTKVQAGNEVEVSLKSKPGQILKGRVNSIIWATAQGQFNASGTLPTTAAEMEHGAPPLQYAVKIDMDHPEKLSLAMGARGDAAIYTEHLTALHMVRKVIVRVTSKINYLVFKLE</sequence>
<dbReference type="SUPFAM" id="SSF111369">
    <property type="entry name" value="HlyD-like secretion proteins"/>
    <property type="match status" value="2"/>
</dbReference>
<evidence type="ECO:0000256" key="2">
    <source>
        <dbReference type="SAM" id="Phobius"/>
    </source>
</evidence>
<dbReference type="STRING" id="60547.GCA_000751215_06794"/>
<protein>
    <submittedName>
        <fullName evidence="4">Multidrug transporter</fullName>
    </submittedName>
</protein>
<gene>
    <name evidence="4" type="ORF">BG61_30310</name>
</gene>
<dbReference type="Proteomes" id="UP000027466">
    <property type="component" value="Unassembled WGS sequence"/>
</dbReference>
<evidence type="ECO:0000313" key="4">
    <source>
        <dbReference type="EMBL" id="KDR39778.1"/>
    </source>
</evidence>
<dbReference type="Gene3D" id="2.40.30.170">
    <property type="match status" value="1"/>
</dbReference>
<dbReference type="PANTHER" id="PTHR30386:SF18">
    <property type="entry name" value="INNER MEMBRANE PROTEIN YIAV-RELATED"/>
    <property type="match status" value="1"/>
</dbReference>
<dbReference type="Gene3D" id="2.40.50.100">
    <property type="match status" value="1"/>
</dbReference>
<feature type="transmembrane region" description="Helical" evidence="2">
    <location>
        <begin position="31"/>
        <end position="52"/>
    </location>
</feature>
<dbReference type="InterPro" id="IPR050739">
    <property type="entry name" value="MFP"/>
</dbReference>
<feature type="domain" description="Multidrug resistance protein MdtA-like barrel-sandwich hybrid" evidence="3">
    <location>
        <begin position="64"/>
        <end position="241"/>
    </location>
</feature>
<evidence type="ECO:0000259" key="3">
    <source>
        <dbReference type="Pfam" id="PF25917"/>
    </source>
</evidence>
<keyword evidence="2" id="KW-1133">Transmembrane helix</keyword>
<keyword evidence="1" id="KW-0175">Coiled coil</keyword>
<feature type="transmembrane region" description="Helical" evidence="2">
    <location>
        <begin position="6"/>
        <end position="24"/>
    </location>
</feature>
<accession>A0A069PGG0</accession>
<keyword evidence="2" id="KW-0812">Transmembrane</keyword>
<dbReference type="AlphaFoldDB" id="A0A069PGG0"/>
<organism evidence="4 5">
    <name type="scientific">Caballeronia glathei</name>
    <dbReference type="NCBI Taxonomy" id="60547"/>
    <lineage>
        <taxon>Bacteria</taxon>
        <taxon>Pseudomonadati</taxon>
        <taxon>Pseudomonadota</taxon>
        <taxon>Betaproteobacteria</taxon>
        <taxon>Burkholderiales</taxon>
        <taxon>Burkholderiaceae</taxon>
        <taxon>Caballeronia</taxon>
    </lineage>
</organism>
<reference evidence="4 5" key="1">
    <citation type="submission" date="2014-03" db="EMBL/GenBank/DDBJ databases">
        <title>Draft Genome Sequences of Four Burkholderia Strains.</title>
        <authorList>
            <person name="Liu X.Y."/>
            <person name="Li C.X."/>
            <person name="Xu J.H."/>
        </authorList>
    </citation>
    <scope>NUCLEOTIDE SEQUENCE [LARGE SCALE GENOMIC DNA]</scope>
    <source>
        <strain evidence="4 5">DSM 50014</strain>
    </source>
</reference>
<dbReference type="PANTHER" id="PTHR30386">
    <property type="entry name" value="MEMBRANE FUSION SUBUNIT OF EMRAB-TOLC MULTIDRUG EFFLUX PUMP"/>
    <property type="match status" value="1"/>
</dbReference>
<dbReference type="Gene3D" id="1.10.287.470">
    <property type="entry name" value="Helix hairpin bin"/>
    <property type="match status" value="1"/>
</dbReference>
<evidence type="ECO:0000256" key="1">
    <source>
        <dbReference type="SAM" id="Coils"/>
    </source>
</evidence>
<dbReference type="InterPro" id="IPR058625">
    <property type="entry name" value="MdtA-like_BSH"/>
</dbReference>
<keyword evidence="2" id="KW-0472">Membrane</keyword>